<name>A0ABQ4KCA4_9BACI</name>
<dbReference type="Proteomes" id="UP000680279">
    <property type="component" value="Unassembled WGS sequence"/>
</dbReference>
<protein>
    <submittedName>
        <fullName evidence="1">Uncharacterized protein</fullName>
    </submittedName>
</protein>
<evidence type="ECO:0000313" key="1">
    <source>
        <dbReference type="EMBL" id="GIN23356.1"/>
    </source>
</evidence>
<accession>A0ABQ4KCA4</accession>
<sequence>MNVGKGIGLAFSCQSGFGIERRDWPNGKNAFTICLSFLHLKLRGLIFYETTQSN</sequence>
<evidence type="ECO:0000313" key="2">
    <source>
        <dbReference type="Proteomes" id="UP000680279"/>
    </source>
</evidence>
<organism evidence="1 2">
    <name type="scientific">Siminovitchia fordii</name>
    <dbReference type="NCBI Taxonomy" id="254759"/>
    <lineage>
        <taxon>Bacteria</taxon>
        <taxon>Bacillati</taxon>
        <taxon>Bacillota</taxon>
        <taxon>Bacilli</taxon>
        <taxon>Bacillales</taxon>
        <taxon>Bacillaceae</taxon>
        <taxon>Siminovitchia</taxon>
    </lineage>
</organism>
<proteinExistence type="predicted"/>
<reference evidence="1 2" key="1">
    <citation type="submission" date="2021-03" db="EMBL/GenBank/DDBJ databases">
        <title>Antimicrobial resistance genes in bacteria isolated from Japanese honey, and their potential for conferring macrolide and lincosamide resistance in the American foulbrood pathogen Paenibacillus larvae.</title>
        <authorList>
            <person name="Okamoto M."/>
            <person name="Kumagai M."/>
            <person name="Kanamori H."/>
            <person name="Takamatsu D."/>
        </authorList>
    </citation>
    <scope>NUCLEOTIDE SEQUENCE [LARGE SCALE GENOMIC DNA]</scope>
    <source>
        <strain evidence="1 2">J1TS3</strain>
    </source>
</reference>
<keyword evidence="2" id="KW-1185">Reference proteome</keyword>
<dbReference type="EMBL" id="BOQT01000032">
    <property type="protein sequence ID" value="GIN23356.1"/>
    <property type="molecule type" value="Genomic_DNA"/>
</dbReference>
<gene>
    <name evidence="1" type="ORF">J1TS3_44900</name>
</gene>
<comment type="caution">
    <text evidence="1">The sequence shown here is derived from an EMBL/GenBank/DDBJ whole genome shotgun (WGS) entry which is preliminary data.</text>
</comment>